<proteinExistence type="predicted"/>
<dbReference type="InterPro" id="IPR013589">
    <property type="entry name" value="Bac_transglu_N"/>
</dbReference>
<dbReference type="SUPFAM" id="SSF54001">
    <property type="entry name" value="Cysteine proteinases"/>
    <property type="match status" value="1"/>
</dbReference>
<dbReference type="Pfam" id="PF08379">
    <property type="entry name" value="Bact_transglu_N"/>
    <property type="match status" value="1"/>
</dbReference>
<organism evidence="3 4">
    <name type="scientific">Ancylobacter oerskovii</name>
    <dbReference type="NCBI Taxonomy" id="459519"/>
    <lineage>
        <taxon>Bacteria</taxon>
        <taxon>Pseudomonadati</taxon>
        <taxon>Pseudomonadota</taxon>
        <taxon>Alphaproteobacteria</taxon>
        <taxon>Hyphomicrobiales</taxon>
        <taxon>Xanthobacteraceae</taxon>
        <taxon>Ancylobacter</taxon>
    </lineage>
</organism>
<keyword evidence="4" id="KW-1185">Reference proteome</keyword>
<evidence type="ECO:0000256" key="1">
    <source>
        <dbReference type="SAM" id="MobiDB-lite"/>
    </source>
</evidence>
<dbReference type="EMBL" id="JBHUHD010000001">
    <property type="protein sequence ID" value="MFD2140602.1"/>
    <property type="molecule type" value="Genomic_DNA"/>
</dbReference>
<dbReference type="InterPro" id="IPR038765">
    <property type="entry name" value="Papain-like_cys_pep_sf"/>
</dbReference>
<dbReference type="Proteomes" id="UP001597299">
    <property type="component" value="Unassembled WGS sequence"/>
</dbReference>
<dbReference type="Pfam" id="PF01841">
    <property type="entry name" value="Transglut_core"/>
    <property type="match status" value="1"/>
</dbReference>
<dbReference type="SMART" id="SM00460">
    <property type="entry name" value="TGc"/>
    <property type="match status" value="1"/>
</dbReference>
<name>A0ABW4YW31_9HYPH</name>
<dbReference type="PANTHER" id="PTHR33490">
    <property type="entry name" value="BLR5614 PROTEIN-RELATED"/>
    <property type="match status" value="1"/>
</dbReference>
<reference evidence="4" key="1">
    <citation type="journal article" date="2019" name="Int. J. Syst. Evol. Microbiol.">
        <title>The Global Catalogue of Microorganisms (GCM) 10K type strain sequencing project: providing services to taxonomists for standard genome sequencing and annotation.</title>
        <authorList>
            <consortium name="The Broad Institute Genomics Platform"/>
            <consortium name="The Broad Institute Genome Sequencing Center for Infectious Disease"/>
            <person name="Wu L."/>
            <person name="Ma J."/>
        </authorList>
    </citation>
    <scope>NUCLEOTIDE SEQUENCE [LARGE SCALE GENOMIC DNA]</scope>
    <source>
        <strain evidence="4">CCM 7435</strain>
    </source>
</reference>
<dbReference type="RefSeq" id="WP_213350932.1">
    <property type="nucleotide sequence ID" value="NZ_JAHBGB010000002.1"/>
</dbReference>
<protein>
    <submittedName>
        <fullName evidence="3">Transglutaminase N-terminal domain-containing protein</fullName>
    </submittedName>
</protein>
<dbReference type="InterPro" id="IPR002931">
    <property type="entry name" value="Transglutaminase-like"/>
</dbReference>
<feature type="domain" description="Transglutaminase-like" evidence="2">
    <location>
        <begin position="176"/>
        <end position="247"/>
    </location>
</feature>
<accession>A0ABW4YW31</accession>
<sequence>MRYDIHQTTAYSYAQPVPVARHILRMVPVSRPGQRVTDSHITVDPEPAEWVETRDFFGNLVAHIRLETAHTRFTVRSSARVQVEPAPERDPAGGPSWEQVREAVGESGDLSPLSPVHQAYPSPAVPLRAEITDWARKSFPAGRPMLEASVELMSRLYDEFAYDSRATDVSTPAIEAFEMRRGVCQDFAHIMITGLRGLGLPAAYVSGFLRTEPPPGKERLQGADATHAWVSVWCGEEIGWVGLDPTNALVVSSDHVVLAVGRDYTDVAPIGGVLVGSGRQKLSVAVDVIPMPEETPDAMPRAGIAGEAGGMDDATENPG</sequence>
<dbReference type="Gene3D" id="3.10.620.30">
    <property type="match status" value="1"/>
</dbReference>
<gene>
    <name evidence="3" type="ORF">ACFSNC_09345</name>
</gene>
<evidence type="ECO:0000259" key="2">
    <source>
        <dbReference type="SMART" id="SM00460"/>
    </source>
</evidence>
<comment type="caution">
    <text evidence="3">The sequence shown here is derived from an EMBL/GenBank/DDBJ whole genome shotgun (WGS) entry which is preliminary data.</text>
</comment>
<dbReference type="PANTHER" id="PTHR33490:SF7">
    <property type="entry name" value="BLR2979 PROTEIN"/>
    <property type="match status" value="1"/>
</dbReference>
<evidence type="ECO:0000313" key="3">
    <source>
        <dbReference type="EMBL" id="MFD2140602.1"/>
    </source>
</evidence>
<evidence type="ECO:0000313" key="4">
    <source>
        <dbReference type="Proteomes" id="UP001597299"/>
    </source>
</evidence>
<feature type="region of interest" description="Disordered" evidence="1">
    <location>
        <begin position="293"/>
        <end position="319"/>
    </location>
</feature>